<evidence type="ECO:0000256" key="4">
    <source>
        <dbReference type="RuleBase" id="RU364152"/>
    </source>
</evidence>
<accession>A0A183T4U2</accession>
<evidence type="ECO:0000256" key="3">
    <source>
        <dbReference type="ARBA" id="ARBA00023242"/>
    </source>
</evidence>
<keyword evidence="4" id="KW-0010">Activator</keyword>
<comment type="subunit">
    <text evidence="4">Component of the Mediator complex.</text>
</comment>
<feature type="region of interest" description="Disordered" evidence="5">
    <location>
        <begin position="26"/>
        <end position="66"/>
    </location>
</feature>
<keyword evidence="3 4" id="KW-0539">Nucleus</keyword>
<keyword evidence="4" id="KW-0804">Transcription</keyword>
<dbReference type="GO" id="GO:0003712">
    <property type="term" value="F:transcription coregulator activity"/>
    <property type="evidence" value="ECO:0007669"/>
    <property type="project" value="InterPro"/>
</dbReference>
<dbReference type="GO" id="GO:0016592">
    <property type="term" value="C:mediator complex"/>
    <property type="evidence" value="ECO:0007669"/>
    <property type="project" value="InterPro"/>
</dbReference>
<gene>
    <name evidence="4" type="primary">MED20</name>
</gene>
<comment type="function">
    <text evidence="4">Component of the Mediator complex, a coactivator involved in the regulated transcription of nearly all RNA polymerase II-dependent genes. Mediator functions as a bridge to convey information from gene-specific regulatory proteins to the basal RNA polymerase II transcription machinery. Mediator is recruited to promoters by direct interactions with regulatory proteins and serves as a scaffold for the assembly of a functional preinitiation complex with RNA polymerase II and the general transcription factors.</text>
</comment>
<evidence type="ECO:0000313" key="6">
    <source>
        <dbReference type="WBParaSite" id="SSLN_0001193501-mRNA-1"/>
    </source>
</evidence>
<dbReference type="InterPro" id="IPR013921">
    <property type="entry name" value="Mediator_Med20"/>
</dbReference>
<sequence length="480" mass="52742">LAPKGSRAKWHATQVWKETDCAAVRLNTRRTSEHQTSCLTTSSDDKTQKRRTQKEEGKVVGSDNSLSSLASLSDSFGDSDSGVQENVPFRSLRNKQAWLQQQQQQQSSVQGKDINEHGGLYDLNELLSEIGVDTGELADSFKVVRLFDGHQSPAVGAGGEGEVLSMDRKQYTDQESEAEEGEAALLVASQQGLLAAVEDDDNASTNSNLNTMSDIPSITAATVDGEEEEHETLYNSPAERRCSNVIRFLKPHLNCCRLVDSGTQTVVIVPIPKSQTATQTVNGLIKRCELLGAVELYPTKIESSVYRSVAAKQASCFIISDKDQILTCDLAFREFPGLLRGVYEYEQKLQVRGIGKKYRLGDFTMNFVSLYLGQSPTVKGVLLEVAFLPAAAPHLVKSFLKLYFPEIRAESIKDSSELSARCMQKVLDEGSLPQAPPSPMKALLGQTMQSWSNFADRLSVLQYVEHLNILRSPTCPPVSS</sequence>
<comment type="similarity">
    <text evidence="2 4">Belongs to the Mediator complex subunit 20 family.</text>
</comment>
<comment type="subcellular location">
    <subcellularLocation>
        <location evidence="1 4">Nucleus</location>
    </subcellularLocation>
</comment>
<organism evidence="6">
    <name type="scientific">Schistocephalus solidus</name>
    <name type="common">Tapeworm</name>
    <dbReference type="NCBI Taxonomy" id="70667"/>
    <lineage>
        <taxon>Eukaryota</taxon>
        <taxon>Metazoa</taxon>
        <taxon>Spiralia</taxon>
        <taxon>Lophotrochozoa</taxon>
        <taxon>Platyhelminthes</taxon>
        <taxon>Cestoda</taxon>
        <taxon>Eucestoda</taxon>
        <taxon>Diphyllobothriidea</taxon>
        <taxon>Diphyllobothriidae</taxon>
        <taxon>Schistocephalus</taxon>
    </lineage>
</organism>
<keyword evidence="4" id="KW-0805">Transcription regulation</keyword>
<evidence type="ECO:0000256" key="2">
    <source>
        <dbReference type="ARBA" id="ARBA00010743"/>
    </source>
</evidence>
<dbReference type="WBParaSite" id="SSLN_0001193501-mRNA-1">
    <property type="protein sequence ID" value="SSLN_0001193501-mRNA-1"/>
    <property type="gene ID" value="SSLN_0001193501"/>
</dbReference>
<evidence type="ECO:0000256" key="1">
    <source>
        <dbReference type="ARBA" id="ARBA00004123"/>
    </source>
</evidence>
<dbReference type="AlphaFoldDB" id="A0A183T4U2"/>
<proteinExistence type="inferred from homology"/>
<dbReference type="Pfam" id="PF08612">
    <property type="entry name" value="Med20"/>
    <property type="match status" value="1"/>
</dbReference>
<protein>
    <recommendedName>
        <fullName evidence="4">Mediator of RNA polymerase II transcription subunit 20</fullName>
    </recommendedName>
    <alternativeName>
        <fullName evidence="4">Mediator complex subunit 20</fullName>
    </alternativeName>
</protein>
<feature type="compositionally biased region" description="Basic and acidic residues" evidence="5">
    <location>
        <begin position="43"/>
        <end position="58"/>
    </location>
</feature>
<reference evidence="6" key="1">
    <citation type="submission" date="2016-06" db="UniProtKB">
        <authorList>
            <consortium name="WormBaseParasite"/>
        </authorList>
    </citation>
    <scope>IDENTIFICATION</scope>
</reference>
<dbReference type="GO" id="GO:0006357">
    <property type="term" value="P:regulation of transcription by RNA polymerase II"/>
    <property type="evidence" value="ECO:0007669"/>
    <property type="project" value="InterPro"/>
</dbReference>
<name>A0A183T4U2_SCHSO</name>
<evidence type="ECO:0000256" key="5">
    <source>
        <dbReference type="SAM" id="MobiDB-lite"/>
    </source>
</evidence>